<dbReference type="AlphaFoldDB" id="A0A9N9DBJ6"/>
<comment type="caution">
    <text evidence="1">The sequence shown here is derived from an EMBL/GenBank/DDBJ whole genome shotgun (WGS) entry which is preliminary data.</text>
</comment>
<dbReference type="EMBL" id="CAJVPZ010011729">
    <property type="protein sequence ID" value="CAG8633031.1"/>
    <property type="molecule type" value="Genomic_DNA"/>
</dbReference>
<evidence type="ECO:0000313" key="2">
    <source>
        <dbReference type="Proteomes" id="UP000789396"/>
    </source>
</evidence>
<dbReference type="Proteomes" id="UP000789396">
    <property type="component" value="Unassembled WGS sequence"/>
</dbReference>
<proteinExistence type="predicted"/>
<feature type="non-terminal residue" evidence="1">
    <location>
        <position position="59"/>
    </location>
</feature>
<protein>
    <submittedName>
        <fullName evidence="1">9639_t:CDS:1</fullName>
    </submittedName>
</protein>
<organism evidence="1 2">
    <name type="scientific">Racocetra fulgida</name>
    <dbReference type="NCBI Taxonomy" id="60492"/>
    <lineage>
        <taxon>Eukaryota</taxon>
        <taxon>Fungi</taxon>
        <taxon>Fungi incertae sedis</taxon>
        <taxon>Mucoromycota</taxon>
        <taxon>Glomeromycotina</taxon>
        <taxon>Glomeromycetes</taxon>
        <taxon>Diversisporales</taxon>
        <taxon>Gigasporaceae</taxon>
        <taxon>Racocetra</taxon>
    </lineage>
</organism>
<accession>A0A9N9DBJ6</accession>
<reference evidence="1" key="1">
    <citation type="submission" date="2021-06" db="EMBL/GenBank/DDBJ databases">
        <authorList>
            <person name="Kallberg Y."/>
            <person name="Tangrot J."/>
            <person name="Rosling A."/>
        </authorList>
    </citation>
    <scope>NUCLEOTIDE SEQUENCE</scope>
    <source>
        <strain evidence="1">IN212</strain>
    </source>
</reference>
<sequence length="59" mass="6757">MKENSISYDEFDDTTDILINSDDKSDILKDTMATDILEEQFSEEAIATDILKEMSSDFE</sequence>
<keyword evidence="2" id="KW-1185">Reference proteome</keyword>
<gene>
    <name evidence="1" type="ORF">RFULGI_LOCUS7790</name>
</gene>
<name>A0A9N9DBJ6_9GLOM</name>
<evidence type="ECO:0000313" key="1">
    <source>
        <dbReference type="EMBL" id="CAG8633031.1"/>
    </source>
</evidence>